<feature type="domain" description="Phosphatidic acid phosphatase type 2/haloperoxidase" evidence="6">
    <location>
        <begin position="156"/>
        <end position="283"/>
    </location>
</feature>
<organism evidence="7 8">
    <name type="scientific">Segetibacter aerophilus</name>
    <dbReference type="NCBI Taxonomy" id="670293"/>
    <lineage>
        <taxon>Bacteria</taxon>
        <taxon>Pseudomonadati</taxon>
        <taxon>Bacteroidota</taxon>
        <taxon>Chitinophagia</taxon>
        <taxon>Chitinophagales</taxon>
        <taxon>Chitinophagaceae</taxon>
        <taxon>Segetibacter</taxon>
    </lineage>
</organism>
<dbReference type="PANTHER" id="PTHR10165">
    <property type="entry name" value="LIPID PHOSPHATE PHOSPHATASE"/>
    <property type="match status" value="1"/>
</dbReference>
<gene>
    <name evidence="7" type="ORF">SAE01_24790</name>
</gene>
<reference evidence="7 8" key="1">
    <citation type="submission" date="2019-07" db="EMBL/GenBank/DDBJ databases">
        <title>Whole genome shotgun sequence of Segetibacter aerophilus NBRC 106135.</title>
        <authorList>
            <person name="Hosoyama A."/>
            <person name="Uohara A."/>
            <person name="Ohji S."/>
            <person name="Ichikawa N."/>
        </authorList>
    </citation>
    <scope>NUCLEOTIDE SEQUENCE [LARGE SCALE GENOMIC DNA]</scope>
    <source>
        <strain evidence="7 8">NBRC 106135</strain>
    </source>
</reference>
<dbReference type="GO" id="GO:0016020">
    <property type="term" value="C:membrane"/>
    <property type="evidence" value="ECO:0007669"/>
    <property type="project" value="UniProtKB-SubCell"/>
</dbReference>
<dbReference type="RefSeq" id="WP_147204094.1">
    <property type="nucleotide sequence ID" value="NZ_BJYT01000008.1"/>
</dbReference>
<name>A0A512BDE3_9BACT</name>
<dbReference type="GO" id="GO:0008195">
    <property type="term" value="F:phosphatidate phosphatase activity"/>
    <property type="evidence" value="ECO:0007669"/>
    <property type="project" value="TreeGrafter"/>
</dbReference>
<evidence type="ECO:0000313" key="7">
    <source>
        <dbReference type="EMBL" id="GEO09983.1"/>
    </source>
</evidence>
<dbReference type="GO" id="GO:0006644">
    <property type="term" value="P:phospholipid metabolic process"/>
    <property type="evidence" value="ECO:0007669"/>
    <property type="project" value="InterPro"/>
</dbReference>
<dbReference type="OrthoDB" id="9773582at2"/>
<dbReference type="InterPro" id="IPR000326">
    <property type="entry name" value="PAP2/HPO"/>
</dbReference>
<dbReference type="InterPro" id="IPR043216">
    <property type="entry name" value="PAP-like"/>
</dbReference>
<dbReference type="SUPFAM" id="SSF48317">
    <property type="entry name" value="Acid phosphatase/Vanadium-dependent haloperoxidase"/>
    <property type="match status" value="1"/>
</dbReference>
<comment type="caution">
    <text evidence="7">The sequence shown here is derived from an EMBL/GenBank/DDBJ whole genome shotgun (WGS) entry which is preliminary data.</text>
</comment>
<evidence type="ECO:0000256" key="3">
    <source>
        <dbReference type="ARBA" id="ARBA00022692"/>
    </source>
</evidence>
<comment type="similarity">
    <text evidence="2">Belongs to the PA-phosphatase related phosphoesterase family.</text>
</comment>
<evidence type="ECO:0000259" key="6">
    <source>
        <dbReference type="SMART" id="SM00014"/>
    </source>
</evidence>
<evidence type="ECO:0000256" key="1">
    <source>
        <dbReference type="ARBA" id="ARBA00004141"/>
    </source>
</evidence>
<keyword evidence="8" id="KW-1185">Reference proteome</keyword>
<keyword evidence="4" id="KW-1133">Transmembrane helix</keyword>
<dbReference type="GO" id="GO:0046839">
    <property type="term" value="P:phospholipid dephosphorylation"/>
    <property type="evidence" value="ECO:0007669"/>
    <property type="project" value="TreeGrafter"/>
</dbReference>
<dbReference type="AlphaFoldDB" id="A0A512BDE3"/>
<dbReference type="Proteomes" id="UP000321513">
    <property type="component" value="Unassembled WGS sequence"/>
</dbReference>
<evidence type="ECO:0000256" key="2">
    <source>
        <dbReference type="ARBA" id="ARBA00008816"/>
    </source>
</evidence>
<dbReference type="InterPro" id="IPR036938">
    <property type="entry name" value="PAP2/HPO_sf"/>
</dbReference>
<accession>A0A512BDE3</accession>
<keyword evidence="3" id="KW-0812">Transmembrane</keyword>
<protein>
    <recommendedName>
        <fullName evidence="6">Phosphatidic acid phosphatase type 2/haloperoxidase domain-containing protein</fullName>
    </recommendedName>
</protein>
<evidence type="ECO:0000256" key="5">
    <source>
        <dbReference type="ARBA" id="ARBA00023136"/>
    </source>
</evidence>
<sequence>MNVPVKLLAIIILFPILSLAQQKDTLYKQPDSLRINEGALLNLVNTPNNVANYQDYKLDLKTYFFLLQDNLKKQLSSPFHTDKKDWLRVGGFALVTGAVALTNRSVTNYAARVRDDSKTVTDISRYVTNFGGAYEVYTIAGLYAYGLIFKTQKEKTTTALATQAYITAGLLSTIGKYLSGEQRPYYTDPNSNNIGPIFRGPFYPFKKSVDRQAYSSFPSGHTTAAFAAATVFAVEYKDKPLVPIISYSAATLIGLSRLTENKHWATDVVVGAMLGYLSGRQVVRNFHRYSALKQAGRPATSLSFNLQYNHNQFLSGLTYTF</sequence>
<dbReference type="Pfam" id="PF01569">
    <property type="entry name" value="PAP2"/>
    <property type="match status" value="1"/>
</dbReference>
<dbReference type="SMART" id="SM00014">
    <property type="entry name" value="acidPPc"/>
    <property type="match status" value="1"/>
</dbReference>
<comment type="subcellular location">
    <subcellularLocation>
        <location evidence="1">Membrane</location>
        <topology evidence="1">Multi-pass membrane protein</topology>
    </subcellularLocation>
</comment>
<evidence type="ECO:0000313" key="8">
    <source>
        <dbReference type="Proteomes" id="UP000321513"/>
    </source>
</evidence>
<dbReference type="Gene3D" id="1.20.144.10">
    <property type="entry name" value="Phosphatidic acid phosphatase type 2/haloperoxidase"/>
    <property type="match status" value="1"/>
</dbReference>
<dbReference type="PANTHER" id="PTHR10165:SF35">
    <property type="entry name" value="RE23632P"/>
    <property type="match status" value="1"/>
</dbReference>
<keyword evidence="5" id="KW-0472">Membrane</keyword>
<proteinExistence type="inferred from homology"/>
<evidence type="ECO:0000256" key="4">
    <source>
        <dbReference type="ARBA" id="ARBA00022989"/>
    </source>
</evidence>
<dbReference type="EMBL" id="BJYT01000008">
    <property type="protein sequence ID" value="GEO09983.1"/>
    <property type="molecule type" value="Genomic_DNA"/>
</dbReference>